<proteinExistence type="predicted"/>
<name>A0AA41WNV3_9GAMM</name>
<reference evidence="4" key="1">
    <citation type="submission" date="2022-06" db="EMBL/GenBank/DDBJ databases">
        <title>Detection of beta-lactamases in bacteria of animal origin.</title>
        <authorList>
            <person name="Mlynarcik P."/>
            <person name="Zdarska V."/>
            <person name="Chudobova H."/>
            <person name="Prochazkova P."/>
            <person name="Hricova K."/>
            <person name="Mezerova K."/>
            <person name="Bardon J."/>
            <person name="Dolejska M."/>
            <person name="Sukkar I."/>
            <person name="Kolar M."/>
        </authorList>
    </citation>
    <scope>NUCLEOTIDE SEQUENCE</scope>
    <source>
        <strain evidence="4">S 300-3</strain>
    </source>
</reference>
<dbReference type="AlphaFoldDB" id="A0AA41WNV3"/>
<comment type="caution">
    <text evidence="4">The sequence shown here is derived from an EMBL/GenBank/DDBJ whole genome shotgun (WGS) entry which is preliminary data.</text>
</comment>
<organism evidence="4 5">
    <name type="scientific">Stutzerimonas nitrititolerans</name>
    <dbReference type="NCBI Taxonomy" id="2482751"/>
    <lineage>
        <taxon>Bacteria</taxon>
        <taxon>Pseudomonadati</taxon>
        <taxon>Pseudomonadota</taxon>
        <taxon>Gammaproteobacteria</taxon>
        <taxon>Pseudomonadales</taxon>
        <taxon>Pseudomonadaceae</taxon>
        <taxon>Stutzerimonas</taxon>
    </lineage>
</organism>
<feature type="domain" description="Photosynthesis system II assembly factor Ycf48/Hcf136-like" evidence="3">
    <location>
        <begin position="99"/>
        <end position="145"/>
    </location>
</feature>
<accession>A0AA41WNV3</accession>
<evidence type="ECO:0000313" key="5">
    <source>
        <dbReference type="Proteomes" id="UP001165292"/>
    </source>
</evidence>
<gene>
    <name evidence="4" type="ORF">NJF43_14640</name>
</gene>
<evidence type="ECO:0000256" key="1">
    <source>
        <dbReference type="ARBA" id="ARBA00022531"/>
    </source>
</evidence>
<dbReference type="InterPro" id="IPR028203">
    <property type="entry name" value="PSII_CF48-like_dom"/>
</dbReference>
<dbReference type="Gene3D" id="2.130.10.10">
    <property type="entry name" value="YVTN repeat-like/Quinoprotein amine dehydrogenase"/>
    <property type="match status" value="1"/>
</dbReference>
<evidence type="ECO:0000313" key="4">
    <source>
        <dbReference type="EMBL" id="MCO7545993.1"/>
    </source>
</evidence>
<evidence type="ECO:0000259" key="3">
    <source>
        <dbReference type="Pfam" id="PF14870"/>
    </source>
</evidence>
<feature type="domain" description="Photosynthesis system II assembly factor Ycf48/Hcf136-like" evidence="3">
    <location>
        <begin position="153"/>
        <end position="272"/>
    </location>
</feature>
<dbReference type="PANTHER" id="PTHR47199">
    <property type="entry name" value="PHOTOSYSTEM II STABILITY/ASSEMBLY FACTOR HCF136, CHLOROPLASTIC"/>
    <property type="match status" value="1"/>
</dbReference>
<dbReference type="GO" id="GO:0015979">
    <property type="term" value="P:photosynthesis"/>
    <property type="evidence" value="ECO:0007669"/>
    <property type="project" value="UniProtKB-KW"/>
</dbReference>
<dbReference type="EMBL" id="JAMYBS010000018">
    <property type="protein sequence ID" value="MCO7545993.1"/>
    <property type="molecule type" value="Genomic_DNA"/>
</dbReference>
<dbReference type="GO" id="GO:0009523">
    <property type="term" value="C:photosystem II"/>
    <property type="evidence" value="ECO:0007669"/>
    <property type="project" value="UniProtKB-KW"/>
</dbReference>
<dbReference type="InterPro" id="IPR015943">
    <property type="entry name" value="WD40/YVTN_repeat-like_dom_sf"/>
</dbReference>
<protein>
    <submittedName>
        <fullName evidence="4">YCF48-related protein</fullName>
    </submittedName>
</protein>
<dbReference type="CDD" id="cd15482">
    <property type="entry name" value="Sialidase_non-viral"/>
    <property type="match status" value="1"/>
</dbReference>
<dbReference type="Pfam" id="PF14870">
    <property type="entry name" value="PSII_BNR"/>
    <property type="match status" value="2"/>
</dbReference>
<dbReference type="PANTHER" id="PTHR47199:SF2">
    <property type="entry name" value="PHOTOSYSTEM II STABILITY_ASSEMBLY FACTOR HCF136, CHLOROPLASTIC"/>
    <property type="match status" value="1"/>
</dbReference>
<sequence length="367" mass="38919">MTEPVFWRGQAGPVPATSCGVERNGFASFIRLFSTCGLLALLCGGAPLHAQTGDPQIRYSIESPRAASSLLLDVTHAGERLVAAGDRGHILYSDDGGASWTQAKVPTRQLLTAIYFADAQHGWAVGHDALVLATTDGGQTWTQQYENREGEVPLLDVWFENAEHGLAVGAYGTLLETHDGGKTWDDIADRLENEDGYHLNAIAAIKDSGLFIVGEMGGMFRSADLGQTWEQVESPYQGSLFGVIGGSEAGTVVAFGLRGHLFRSTDFGNNWKQVDLNIRGNPLEAGLADGNLLGDGRMVVVGHGGVVLSSDDQGRSFQIYSRPDRRSLSGVIANADGNLILAGQSGAILASPSGANLPTNKNKSEQP</sequence>
<keyword evidence="1" id="KW-0602">Photosynthesis</keyword>
<dbReference type="SUPFAM" id="SSF110296">
    <property type="entry name" value="Oligoxyloglucan reducing end-specific cellobiohydrolase"/>
    <property type="match status" value="1"/>
</dbReference>
<dbReference type="Proteomes" id="UP001165292">
    <property type="component" value="Unassembled WGS sequence"/>
</dbReference>
<evidence type="ECO:0000256" key="2">
    <source>
        <dbReference type="ARBA" id="ARBA00023276"/>
    </source>
</evidence>
<keyword evidence="2" id="KW-0604">Photosystem II</keyword>